<accession>A0A6M3IYU3</accession>
<dbReference type="GO" id="GO:0032259">
    <property type="term" value="P:methylation"/>
    <property type="evidence" value="ECO:0007669"/>
    <property type="project" value="UniProtKB-KW"/>
</dbReference>
<dbReference type="GO" id="GO:0003677">
    <property type="term" value="F:DNA binding"/>
    <property type="evidence" value="ECO:0007669"/>
    <property type="project" value="InterPro"/>
</dbReference>
<dbReference type="InterPro" id="IPR008593">
    <property type="entry name" value="Dam_MeTrfase"/>
</dbReference>
<protein>
    <submittedName>
        <fullName evidence="1">Putative methyltransferase</fullName>
    </submittedName>
</protein>
<evidence type="ECO:0000313" key="1">
    <source>
        <dbReference type="EMBL" id="QJA62504.1"/>
    </source>
</evidence>
<name>A0A6M3IYU3_9ZZZZ</name>
<gene>
    <name evidence="1" type="ORF">MM415B00765_0004</name>
</gene>
<keyword evidence="1" id="KW-0489">Methyltransferase</keyword>
<reference evidence="1" key="1">
    <citation type="submission" date="2020-03" db="EMBL/GenBank/DDBJ databases">
        <title>The deep terrestrial virosphere.</title>
        <authorList>
            <person name="Holmfeldt K."/>
            <person name="Nilsson E."/>
            <person name="Simone D."/>
            <person name="Lopez-Fernandez M."/>
            <person name="Wu X."/>
            <person name="de Brujin I."/>
            <person name="Lundin D."/>
            <person name="Andersson A."/>
            <person name="Bertilsson S."/>
            <person name="Dopson M."/>
        </authorList>
    </citation>
    <scope>NUCLEOTIDE SEQUENCE</scope>
    <source>
        <strain evidence="1">MM415B00765</strain>
    </source>
</reference>
<dbReference type="Pfam" id="PF05869">
    <property type="entry name" value="Dam"/>
    <property type="match status" value="1"/>
</dbReference>
<sequence>MRGADGVNPHFSSERHDWRTPKALYARLDAEFHFDFDPCPVDPDFDGLAVEWGERNFVNPPYGREIGKWCAKALEEARKGKLVVMLIPARTDTRWWHEYIMKADEIRLIKGRLRFDDGTVGAPFPSVVVVLKGPRLSMWPMLRSIEAG</sequence>
<proteinExistence type="predicted"/>
<keyword evidence="1" id="KW-0808">Transferase</keyword>
<organism evidence="1">
    <name type="scientific">viral metagenome</name>
    <dbReference type="NCBI Taxonomy" id="1070528"/>
    <lineage>
        <taxon>unclassified sequences</taxon>
        <taxon>metagenomes</taxon>
        <taxon>organismal metagenomes</taxon>
    </lineage>
</organism>
<dbReference type="GO" id="GO:0009307">
    <property type="term" value="P:DNA restriction-modification system"/>
    <property type="evidence" value="ECO:0007669"/>
    <property type="project" value="InterPro"/>
</dbReference>
<dbReference type="EMBL" id="MT141473">
    <property type="protein sequence ID" value="QJA62504.1"/>
    <property type="molecule type" value="Genomic_DNA"/>
</dbReference>
<dbReference type="GO" id="GO:0009007">
    <property type="term" value="F:site-specific DNA-methyltransferase (adenine-specific) activity"/>
    <property type="evidence" value="ECO:0007669"/>
    <property type="project" value="InterPro"/>
</dbReference>
<dbReference type="AlphaFoldDB" id="A0A6M3IYU3"/>